<sequence length="446" mass="47403">MTQFWFDRAWLPTGWARGVRVTIDGARFGSVTVGVESAPGDQRHALAIPGLPNVHSHGFQRGMAGLSERRGRPDDDFWSWREVMYRFLDRLTPDDVAAITALAYVEMLETGFTRVGEFHYLHNDTDGRRYADPAAMAAAIVAAAGESGIGLTLLPVFYAHSDFGGVAPVHGQRRFVSDVDGFVALVEASRALLPADANLGIAPHSLRAVTADELTAILPLAGTGPVHIHAAEQVKEVAASVAHSGARPVEWLLANADVDARWCLIHATHMTDAETRALAESGAVAGLCPVTEANLGDGIFPAETYRLAQGRIAIGTDSNICIDAAGELRMMEYAQRLAHRRRAVLADETETSVGAALFARTLAGGAQALQHAAGIAPGNSADFVTLADPETLAGAGDDALDRWVFASRGAIDGVWRGGVQRVADGRHVGGDAIRARYRATLARLIA</sequence>
<dbReference type="Gene3D" id="3.20.20.140">
    <property type="entry name" value="Metal-dependent hydrolases"/>
    <property type="match status" value="1"/>
</dbReference>
<evidence type="ECO:0000256" key="4">
    <source>
        <dbReference type="ARBA" id="ARBA00022833"/>
    </source>
</evidence>
<dbReference type="SUPFAM" id="SSF51556">
    <property type="entry name" value="Metallo-dependent hydrolases"/>
    <property type="match status" value="1"/>
</dbReference>
<dbReference type="EMBL" id="CP098401">
    <property type="protein sequence ID" value="URW75398.1"/>
    <property type="molecule type" value="Genomic_DNA"/>
</dbReference>
<reference evidence="7" key="1">
    <citation type="submission" date="2022-05" db="EMBL/GenBank/DDBJ databases">
        <title>Sphingomonas sp. strain RMG20 Genome sequencing and assembly.</title>
        <authorList>
            <person name="Kim I."/>
        </authorList>
    </citation>
    <scope>NUCLEOTIDE SEQUENCE</scope>
    <source>
        <strain evidence="7">RMG20</strain>
    </source>
</reference>
<dbReference type="RefSeq" id="WP_250751551.1">
    <property type="nucleotide sequence ID" value="NZ_CP098401.1"/>
</dbReference>
<dbReference type="Pfam" id="PF01979">
    <property type="entry name" value="Amidohydro_1"/>
    <property type="match status" value="1"/>
</dbReference>
<evidence type="ECO:0000313" key="8">
    <source>
        <dbReference type="Proteomes" id="UP001055580"/>
    </source>
</evidence>
<keyword evidence="8" id="KW-1185">Reference proteome</keyword>
<dbReference type="InterPro" id="IPR055156">
    <property type="entry name" value="HutF-like_N"/>
</dbReference>
<keyword evidence="3 7" id="KW-0378">Hydrolase</keyword>
<dbReference type="InterPro" id="IPR011059">
    <property type="entry name" value="Metal-dep_hydrolase_composite"/>
</dbReference>
<dbReference type="GO" id="GO:0050416">
    <property type="term" value="F:formimidoylglutamate deiminase activity"/>
    <property type="evidence" value="ECO:0007669"/>
    <property type="project" value="UniProtKB-EC"/>
</dbReference>
<dbReference type="NCBIfam" id="NF006683">
    <property type="entry name" value="PRK09229.1-4"/>
    <property type="match status" value="1"/>
</dbReference>
<evidence type="ECO:0000256" key="2">
    <source>
        <dbReference type="ARBA" id="ARBA00022723"/>
    </source>
</evidence>
<evidence type="ECO:0000259" key="6">
    <source>
        <dbReference type="Pfam" id="PF22429"/>
    </source>
</evidence>
<dbReference type="NCBIfam" id="NF006681">
    <property type="entry name" value="PRK09229.1-2"/>
    <property type="match status" value="1"/>
</dbReference>
<organism evidence="7 8">
    <name type="scientific">Sphingomonas donggukensis</name>
    <dbReference type="NCBI Taxonomy" id="2949093"/>
    <lineage>
        <taxon>Bacteria</taxon>
        <taxon>Pseudomonadati</taxon>
        <taxon>Pseudomonadota</taxon>
        <taxon>Alphaproteobacteria</taxon>
        <taxon>Sphingomonadales</taxon>
        <taxon>Sphingomonadaceae</taxon>
        <taxon>Sphingomonas</taxon>
    </lineage>
</organism>
<evidence type="ECO:0000313" key="7">
    <source>
        <dbReference type="EMBL" id="URW75398.1"/>
    </source>
</evidence>
<feature type="domain" description="Formimidoylglutamate deiminase N-terminal" evidence="6">
    <location>
        <begin position="7"/>
        <end position="45"/>
    </location>
</feature>
<proteinExistence type="predicted"/>
<evidence type="ECO:0000256" key="1">
    <source>
        <dbReference type="ARBA" id="ARBA00001947"/>
    </source>
</evidence>
<gene>
    <name evidence="7" type="ORF">M9980_12790</name>
</gene>
<dbReference type="NCBIfam" id="NF006684">
    <property type="entry name" value="PRK09229.1-5"/>
    <property type="match status" value="1"/>
</dbReference>
<dbReference type="InterPro" id="IPR006680">
    <property type="entry name" value="Amidohydro-rel"/>
</dbReference>
<evidence type="ECO:0000259" key="5">
    <source>
        <dbReference type="Pfam" id="PF01979"/>
    </source>
</evidence>
<dbReference type="EC" id="3.5.3.13" evidence="7"/>
<comment type="cofactor">
    <cofactor evidence="1">
        <name>Zn(2+)</name>
        <dbReference type="ChEBI" id="CHEBI:29105"/>
    </cofactor>
</comment>
<dbReference type="Pfam" id="PF22429">
    <property type="entry name" value="HutF_N"/>
    <property type="match status" value="1"/>
</dbReference>
<name>A0ABY4TSK4_9SPHN</name>
<dbReference type="Proteomes" id="UP001055580">
    <property type="component" value="Chromosome"/>
</dbReference>
<dbReference type="PANTHER" id="PTHR11271:SF48">
    <property type="entry name" value="AMIDOHYDROLASE-RELATED DOMAIN-CONTAINING PROTEIN"/>
    <property type="match status" value="1"/>
</dbReference>
<keyword evidence="4" id="KW-0862">Zinc</keyword>
<dbReference type="NCBIfam" id="TIGR02022">
    <property type="entry name" value="hutF"/>
    <property type="match status" value="1"/>
</dbReference>
<keyword evidence="2" id="KW-0479">Metal-binding</keyword>
<protein>
    <submittedName>
        <fullName evidence="7">Formimidoylglutamate deiminase</fullName>
        <ecNumber evidence="7">3.5.3.13</ecNumber>
    </submittedName>
</protein>
<feature type="domain" description="Amidohydrolase-related" evidence="5">
    <location>
        <begin position="47"/>
        <end position="418"/>
    </location>
</feature>
<dbReference type="InterPro" id="IPR032466">
    <property type="entry name" value="Metal_Hydrolase"/>
</dbReference>
<accession>A0ABY4TSK4</accession>
<dbReference type="Gene3D" id="2.30.40.10">
    <property type="entry name" value="Urease, subunit C, domain 1"/>
    <property type="match status" value="1"/>
</dbReference>
<dbReference type="InterPro" id="IPR051607">
    <property type="entry name" value="Metallo-dep_hydrolases"/>
</dbReference>
<dbReference type="InterPro" id="IPR010252">
    <property type="entry name" value="HutF"/>
</dbReference>
<evidence type="ECO:0000256" key="3">
    <source>
        <dbReference type="ARBA" id="ARBA00022801"/>
    </source>
</evidence>
<dbReference type="PANTHER" id="PTHR11271">
    <property type="entry name" value="GUANINE DEAMINASE"/>
    <property type="match status" value="1"/>
</dbReference>